<evidence type="ECO:0000313" key="2">
    <source>
        <dbReference type="Proteomes" id="UP000184292"/>
    </source>
</evidence>
<dbReference type="EMBL" id="FQYO01000002">
    <property type="protein sequence ID" value="SHI65103.1"/>
    <property type="molecule type" value="Genomic_DNA"/>
</dbReference>
<organism evidence="1 2">
    <name type="scientific">Wenxinia saemankumensis</name>
    <dbReference type="NCBI Taxonomy" id="1447782"/>
    <lineage>
        <taxon>Bacteria</taxon>
        <taxon>Pseudomonadati</taxon>
        <taxon>Pseudomonadota</taxon>
        <taxon>Alphaproteobacteria</taxon>
        <taxon>Rhodobacterales</taxon>
        <taxon>Roseobacteraceae</taxon>
        <taxon>Wenxinia</taxon>
    </lineage>
</organism>
<keyword evidence="2" id="KW-1185">Reference proteome</keyword>
<dbReference type="RefSeq" id="WP_073327289.1">
    <property type="nucleotide sequence ID" value="NZ_FQYO01000002.1"/>
</dbReference>
<dbReference type="AlphaFoldDB" id="A0A1M6CW41"/>
<accession>A0A1M6CW41</accession>
<dbReference type="STRING" id="1447782.SAMN05444417_1392"/>
<evidence type="ECO:0000313" key="1">
    <source>
        <dbReference type="EMBL" id="SHI65103.1"/>
    </source>
</evidence>
<dbReference type="Proteomes" id="UP000184292">
    <property type="component" value="Unassembled WGS sequence"/>
</dbReference>
<reference evidence="1 2" key="1">
    <citation type="submission" date="2016-11" db="EMBL/GenBank/DDBJ databases">
        <authorList>
            <person name="Jaros S."/>
            <person name="Januszkiewicz K."/>
            <person name="Wedrychowicz H."/>
        </authorList>
    </citation>
    <scope>NUCLEOTIDE SEQUENCE [LARGE SCALE GENOMIC DNA]</scope>
    <source>
        <strain evidence="1 2">DSM 100565</strain>
    </source>
</reference>
<dbReference type="OrthoDB" id="6174477at2"/>
<name>A0A1M6CW41_9RHOB</name>
<gene>
    <name evidence="1" type="ORF">SAMN05444417_1392</name>
</gene>
<sequence>MKVLVFGNSHLAALKSAWEGGHRPAGTGMEATFVGAHKGLLLQAEVTDGVYRPASAAAAQALSRLGAPRDVRLADYDLIVIAGAMVSLAQATILWRDARWPGLPSLERAADVAAPGPTLISQEAALASLCGALGEKLGPRLAAMLSAATDVPIRIACQPRYSAAVRAAPRPTTRSLAAAERAGDGAALAALFDRAAAGAAAAAGAGYLPQPPETVEADLYTGLAWMDGAVRLAARPGLPQPGDDVLHANARYGALVLDQVAAEAV</sequence>
<proteinExistence type="predicted"/>
<protein>
    <submittedName>
        <fullName evidence="1">Uncharacterized protein</fullName>
    </submittedName>
</protein>